<name>A0AA41XER4_9MICO</name>
<gene>
    <name evidence="7" type="ORF">N1028_13285</name>
</gene>
<keyword evidence="4 7" id="KW-0808">Transferase</keyword>
<dbReference type="EMBL" id="JANLCK010000007">
    <property type="protein sequence ID" value="MCS5726867.1"/>
    <property type="molecule type" value="Genomic_DNA"/>
</dbReference>
<comment type="similarity">
    <text evidence="2">Belongs to the glycosyltransferase 2 family.</text>
</comment>
<dbReference type="SUPFAM" id="SSF53448">
    <property type="entry name" value="Nucleotide-diphospho-sugar transferases"/>
    <property type="match status" value="1"/>
</dbReference>
<dbReference type="GO" id="GO:0016757">
    <property type="term" value="F:glycosyltransferase activity"/>
    <property type="evidence" value="ECO:0007669"/>
    <property type="project" value="UniProtKB-KW"/>
</dbReference>
<keyword evidence="8" id="KW-1185">Reference proteome</keyword>
<evidence type="ECO:0000256" key="2">
    <source>
        <dbReference type="ARBA" id="ARBA00006739"/>
    </source>
</evidence>
<dbReference type="InterPro" id="IPR029044">
    <property type="entry name" value="Nucleotide-diphossugar_trans"/>
</dbReference>
<dbReference type="RefSeq" id="WP_259529748.1">
    <property type="nucleotide sequence ID" value="NZ_JANLCK010000007.1"/>
</dbReference>
<evidence type="ECO:0000259" key="5">
    <source>
        <dbReference type="Pfam" id="PF00535"/>
    </source>
</evidence>
<accession>A0AA41XER4</accession>
<dbReference type="Pfam" id="PF00535">
    <property type="entry name" value="Glycos_transf_2"/>
    <property type="match status" value="1"/>
</dbReference>
<dbReference type="Gene3D" id="3.90.550.10">
    <property type="entry name" value="Spore Coat Polysaccharide Biosynthesis Protein SpsA, Chain A"/>
    <property type="match status" value="1"/>
</dbReference>
<evidence type="ECO:0000313" key="8">
    <source>
        <dbReference type="Proteomes" id="UP001165587"/>
    </source>
</evidence>
<evidence type="ECO:0000313" key="7">
    <source>
        <dbReference type="EMBL" id="MCS5726867.1"/>
    </source>
</evidence>
<dbReference type="Proteomes" id="UP001165587">
    <property type="component" value="Unassembled WGS sequence"/>
</dbReference>
<dbReference type="Pfam" id="PF02709">
    <property type="entry name" value="Glyco_transf_7C"/>
    <property type="match status" value="1"/>
</dbReference>
<reference evidence="7" key="1">
    <citation type="submission" date="2022-08" db="EMBL/GenBank/DDBJ databases">
        <authorList>
            <person name="Deng Y."/>
            <person name="Han X.-F."/>
            <person name="Zhang Y.-Q."/>
        </authorList>
    </citation>
    <scope>NUCLEOTIDE SEQUENCE</scope>
    <source>
        <strain evidence="7">CPCC 203407</strain>
    </source>
</reference>
<dbReference type="AlphaFoldDB" id="A0AA41XER4"/>
<organism evidence="7 8">
    <name type="scientific">Herbiconiux oxytropis</name>
    <dbReference type="NCBI Taxonomy" id="2970915"/>
    <lineage>
        <taxon>Bacteria</taxon>
        <taxon>Bacillati</taxon>
        <taxon>Actinomycetota</taxon>
        <taxon>Actinomycetes</taxon>
        <taxon>Micrococcales</taxon>
        <taxon>Microbacteriaceae</taxon>
        <taxon>Herbiconiux</taxon>
    </lineage>
</organism>
<keyword evidence="3 7" id="KW-0328">Glycosyltransferase</keyword>
<feature type="domain" description="Glycosyltransferase 2-like" evidence="5">
    <location>
        <begin position="35"/>
        <end position="149"/>
    </location>
</feature>
<sequence>MTTATPPTPPGGRTVPGNDWSVLDGQVPVEPPRVSVVVVHFEQHDDLVRTLAALAAQSHPADRLEVVVVDDGSATPPSVPPGVTLLVQEDRGFRAAAARNAGVAASTGSVLCFLDADTAPEPGYVEALTRLPALAPEAVTVGRRRHADLAPFAGGGASVAQAAAGRELPEPEWLSEAYDRSRDLLDADERSYRHLIGAVLCCSRWFFDEIGGFDEAFVEYGGEDWDWAHRAWLAGAVFAHVPEAVAWHNGPDAALRDADPVRVGAKKNAETLALLPRITAPGATGRGVASARPDVVVLLPEGDPAAVYRTADTLLRALPTAVLVTADEASARLLGHDSRITGDRSGAVGSARTVIEVPSAFGVAEADSEHFGRLLTEASARVGRGTLGTVELVSPRAPFALTLMSTRRLSRLRRWGADTGWRTEQLQAPFVALDPHADLAAYLGGWGDPA</sequence>
<dbReference type="EC" id="2.4.-.-" evidence="7"/>
<evidence type="ECO:0000256" key="4">
    <source>
        <dbReference type="ARBA" id="ARBA00022679"/>
    </source>
</evidence>
<proteinExistence type="inferred from homology"/>
<dbReference type="PANTHER" id="PTHR43179">
    <property type="entry name" value="RHAMNOSYLTRANSFERASE WBBL"/>
    <property type="match status" value="1"/>
</dbReference>
<evidence type="ECO:0000256" key="1">
    <source>
        <dbReference type="ARBA" id="ARBA00004776"/>
    </source>
</evidence>
<dbReference type="InterPro" id="IPR001173">
    <property type="entry name" value="Glyco_trans_2-like"/>
</dbReference>
<comment type="pathway">
    <text evidence="1">Cell wall biogenesis; cell wall polysaccharide biosynthesis.</text>
</comment>
<protein>
    <submittedName>
        <fullName evidence="7">Glycosyltransferase</fullName>
        <ecNumber evidence="7">2.4.-.-</ecNumber>
    </submittedName>
</protein>
<feature type="domain" description="Galactosyltransferase C-terminal" evidence="6">
    <location>
        <begin position="191"/>
        <end position="241"/>
    </location>
</feature>
<evidence type="ECO:0000259" key="6">
    <source>
        <dbReference type="Pfam" id="PF02709"/>
    </source>
</evidence>
<dbReference type="PANTHER" id="PTHR43179:SF12">
    <property type="entry name" value="GALACTOFURANOSYLTRANSFERASE GLFT2"/>
    <property type="match status" value="1"/>
</dbReference>
<dbReference type="InterPro" id="IPR027791">
    <property type="entry name" value="Galactosyl_T_C"/>
</dbReference>
<comment type="caution">
    <text evidence="7">The sequence shown here is derived from an EMBL/GenBank/DDBJ whole genome shotgun (WGS) entry which is preliminary data.</text>
</comment>
<evidence type="ECO:0000256" key="3">
    <source>
        <dbReference type="ARBA" id="ARBA00022676"/>
    </source>
</evidence>